<protein>
    <submittedName>
        <fullName evidence="2">Uncharacterized protein</fullName>
    </submittedName>
</protein>
<proteinExistence type="predicted"/>
<dbReference type="PROSITE" id="PS51257">
    <property type="entry name" value="PROKAR_LIPOPROTEIN"/>
    <property type="match status" value="1"/>
</dbReference>
<dbReference type="EMBL" id="KN833702">
    <property type="protein sequence ID" value="KIK26333.1"/>
    <property type="molecule type" value="Genomic_DNA"/>
</dbReference>
<dbReference type="AlphaFoldDB" id="A0A0D0A2N6"/>
<keyword evidence="1" id="KW-0732">Signal</keyword>
<keyword evidence="3" id="KW-1185">Reference proteome</keyword>
<evidence type="ECO:0000313" key="2">
    <source>
        <dbReference type="EMBL" id="KIK26333.1"/>
    </source>
</evidence>
<dbReference type="HOGENOM" id="CLU_1696216_0_0_1"/>
<reference evidence="3" key="2">
    <citation type="submission" date="2015-01" db="EMBL/GenBank/DDBJ databases">
        <title>Evolutionary Origins and Diversification of the Mycorrhizal Mutualists.</title>
        <authorList>
            <consortium name="DOE Joint Genome Institute"/>
            <consortium name="Mycorrhizal Genomics Consortium"/>
            <person name="Kohler A."/>
            <person name="Kuo A."/>
            <person name="Nagy L.G."/>
            <person name="Floudas D."/>
            <person name="Copeland A."/>
            <person name="Barry K.W."/>
            <person name="Cichocki N."/>
            <person name="Veneault-Fourrey C."/>
            <person name="LaButti K."/>
            <person name="Lindquist E.A."/>
            <person name="Lipzen A."/>
            <person name="Lundell T."/>
            <person name="Morin E."/>
            <person name="Murat C."/>
            <person name="Riley R."/>
            <person name="Ohm R."/>
            <person name="Sun H."/>
            <person name="Tunlid A."/>
            <person name="Henrissat B."/>
            <person name="Grigoriev I.V."/>
            <person name="Hibbett D.S."/>
            <person name="Martin F."/>
        </authorList>
    </citation>
    <scope>NUCLEOTIDE SEQUENCE [LARGE SCALE GENOMIC DNA]</scope>
    <source>
        <strain evidence="3">441</strain>
    </source>
</reference>
<feature type="signal peptide" evidence="1">
    <location>
        <begin position="1"/>
        <end position="24"/>
    </location>
</feature>
<gene>
    <name evidence="2" type="ORF">PISMIDRAFT_676145</name>
</gene>
<evidence type="ECO:0000256" key="1">
    <source>
        <dbReference type="SAM" id="SignalP"/>
    </source>
</evidence>
<feature type="chain" id="PRO_5002218400" evidence="1">
    <location>
        <begin position="25"/>
        <end position="155"/>
    </location>
</feature>
<reference evidence="2 3" key="1">
    <citation type="submission" date="2014-04" db="EMBL/GenBank/DDBJ databases">
        <authorList>
            <consortium name="DOE Joint Genome Institute"/>
            <person name="Kuo A."/>
            <person name="Kohler A."/>
            <person name="Costa M.D."/>
            <person name="Nagy L.G."/>
            <person name="Floudas D."/>
            <person name="Copeland A."/>
            <person name="Barry K.W."/>
            <person name="Cichocki N."/>
            <person name="Veneault-Fourrey C."/>
            <person name="LaButti K."/>
            <person name="Lindquist E.A."/>
            <person name="Lipzen A."/>
            <person name="Lundell T."/>
            <person name="Morin E."/>
            <person name="Murat C."/>
            <person name="Sun H."/>
            <person name="Tunlid A."/>
            <person name="Henrissat B."/>
            <person name="Grigoriev I.V."/>
            <person name="Hibbett D.S."/>
            <person name="Martin F."/>
            <person name="Nordberg H.P."/>
            <person name="Cantor M.N."/>
            <person name="Hua S.X."/>
        </authorList>
    </citation>
    <scope>NUCLEOTIDE SEQUENCE [LARGE SCALE GENOMIC DNA]</scope>
    <source>
        <strain evidence="2 3">441</strain>
    </source>
</reference>
<name>A0A0D0A2N6_9AGAM</name>
<dbReference type="Proteomes" id="UP000054018">
    <property type="component" value="Unassembled WGS sequence"/>
</dbReference>
<organism evidence="2 3">
    <name type="scientific">Pisolithus microcarpus 441</name>
    <dbReference type="NCBI Taxonomy" id="765257"/>
    <lineage>
        <taxon>Eukaryota</taxon>
        <taxon>Fungi</taxon>
        <taxon>Dikarya</taxon>
        <taxon>Basidiomycota</taxon>
        <taxon>Agaricomycotina</taxon>
        <taxon>Agaricomycetes</taxon>
        <taxon>Agaricomycetidae</taxon>
        <taxon>Boletales</taxon>
        <taxon>Sclerodermatineae</taxon>
        <taxon>Pisolithaceae</taxon>
        <taxon>Pisolithus</taxon>
    </lineage>
</organism>
<evidence type="ECO:0000313" key="3">
    <source>
        <dbReference type="Proteomes" id="UP000054018"/>
    </source>
</evidence>
<accession>A0A0D0A2N6</accession>
<sequence>MSTLACRIHNACSGILACLLPANAARIRCAEWHAQTGCLFRFPMTFTNCTSAAAHHPEPWTISATHRKDYLSLTLFIVAIPRFDGAARTNNVSGAGSNYGVLTINGRPSGTVYSFGLRHSRDCNDWQLDAVLVCESQGGGISIRVREASANITKY</sequence>